<dbReference type="GO" id="GO:0008137">
    <property type="term" value="F:NADH dehydrogenase (ubiquinone) activity"/>
    <property type="evidence" value="ECO:0007669"/>
    <property type="project" value="UniProtKB-UniRule"/>
</dbReference>
<proteinExistence type="inferred from homology"/>
<dbReference type="PANTHER" id="PTHR33269">
    <property type="entry name" value="NADH-UBIQUINONE OXIDOREDUCTASE CHAIN 6"/>
    <property type="match status" value="1"/>
</dbReference>
<reference evidence="3" key="1">
    <citation type="journal article" date="2014" name="Genome Biol. Evol.">
        <title>Mitochondrial genome rearrangements in the scleractinia/corallimorpharia complex: implications for coral phylogeny.</title>
        <authorList>
            <person name="Lin M.F."/>
            <person name="Kitahara M.V."/>
            <person name="Luo H."/>
            <person name="Tracey D."/>
            <person name="Geller J."/>
            <person name="Fukami H."/>
            <person name="Miller D.J."/>
            <person name="Chen C.A."/>
        </authorList>
    </citation>
    <scope>NUCLEOTIDE SEQUENCE</scope>
</reference>
<keyword evidence="2" id="KW-0812">Transmembrane</keyword>
<dbReference type="Gene3D" id="1.20.120.1200">
    <property type="entry name" value="NADH-ubiquinone/plastoquinone oxidoreductase chain 6, subunit NuoJ"/>
    <property type="match status" value="1"/>
</dbReference>
<comment type="similarity">
    <text evidence="2">Belongs to the complex I subunit 6 family.</text>
</comment>
<dbReference type="InterPro" id="IPR001457">
    <property type="entry name" value="NADH_UbQ/plastoQ_OxRdtase_su6"/>
</dbReference>
<geneLocation type="mitochondrion" evidence="3"/>
<evidence type="ECO:0000313" key="3">
    <source>
        <dbReference type="EMBL" id="AKF78629.1"/>
    </source>
</evidence>
<accession>A0A0F7DXD4</accession>
<dbReference type="AlphaFoldDB" id="A0A0F7DXD4"/>
<comment type="catalytic activity">
    <reaction evidence="2">
        <text>a ubiquinone + NADH + 5 H(+)(in) = a ubiquinol + NAD(+) + 4 H(+)(out)</text>
        <dbReference type="Rhea" id="RHEA:29091"/>
        <dbReference type="Rhea" id="RHEA-COMP:9565"/>
        <dbReference type="Rhea" id="RHEA-COMP:9566"/>
        <dbReference type="ChEBI" id="CHEBI:15378"/>
        <dbReference type="ChEBI" id="CHEBI:16389"/>
        <dbReference type="ChEBI" id="CHEBI:17976"/>
        <dbReference type="ChEBI" id="CHEBI:57540"/>
        <dbReference type="ChEBI" id="CHEBI:57945"/>
        <dbReference type="EC" id="7.1.1.2"/>
    </reaction>
</comment>
<evidence type="ECO:0000256" key="2">
    <source>
        <dbReference type="RuleBase" id="RU004430"/>
    </source>
</evidence>
<feature type="transmembrane region" description="Helical" evidence="2">
    <location>
        <begin position="94"/>
        <end position="116"/>
    </location>
</feature>
<keyword evidence="2" id="KW-0472">Membrane</keyword>
<keyword evidence="2" id="KW-0813">Transport</keyword>
<dbReference type="GO" id="GO:0031966">
    <property type="term" value="C:mitochondrial membrane"/>
    <property type="evidence" value="ECO:0007669"/>
    <property type="project" value="UniProtKB-SubCell"/>
</dbReference>
<dbReference type="EMBL" id="KP938440">
    <property type="protein sequence ID" value="AKF78629.1"/>
    <property type="molecule type" value="Genomic_DNA"/>
</dbReference>
<keyword evidence="2" id="KW-0520">NAD</keyword>
<organism evidence="3">
    <name type="scientific">Corallimorphus profundus</name>
    <dbReference type="NCBI Taxonomy" id="1499588"/>
    <lineage>
        <taxon>Eukaryota</taxon>
        <taxon>Metazoa</taxon>
        <taxon>Cnidaria</taxon>
        <taxon>Anthozoa</taxon>
        <taxon>Hexacorallia</taxon>
        <taxon>Corallimorpharia</taxon>
        <taxon>Corallimorphidae</taxon>
        <taxon>Corallimorphus</taxon>
    </lineage>
</organism>
<feature type="transmembrane region" description="Helical" evidence="2">
    <location>
        <begin position="5"/>
        <end position="23"/>
    </location>
</feature>
<keyword evidence="2" id="KW-1278">Translocase</keyword>
<dbReference type="EC" id="7.1.1.2" evidence="2"/>
<feature type="transmembrane region" description="Helical" evidence="2">
    <location>
        <begin position="154"/>
        <end position="180"/>
    </location>
</feature>
<keyword evidence="2" id="KW-1133">Transmembrane helix</keyword>
<gene>
    <name evidence="3" type="primary">ND6</name>
</gene>
<keyword evidence="2 3" id="KW-0496">Mitochondrion</keyword>
<dbReference type="PANTHER" id="PTHR33269:SF17">
    <property type="entry name" value="NADH-UBIQUINONE OXIDOREDUCTASE CHAIN 6"/>
    <property type="match status" value="1"/>
</dbReference>
<name>A0A0F7DXD4_9CNID</name>
<protein>
    <recommendedName>
        <fullName evidence="1 2">NADH-ubiquinone oxidoreductase chain 6</fullName>
        <ecNumber evidence="2">7.1.1.2</ecNumber>
    </recommendedName>
</protein>
<comment type="function">
    <text evidence="2">Core subunit of the mitochondrial membrane respiratory chain NADH dehydrogenase (Complex I) which catalyzes electron transfer from NADH through the respiratory chain, using ubiquinone as an electron acceptor. Essential for the catalytic activity and assembly of complex I.</text>
</comment>
<dbReference type="InterPro" id="IPR042106">
    <property type="entry name" value="Nuo/plastoQ_OxRdtase_6_NuoJ"/>
</dbReference>
<feature type="transmembrane region" description="Helical" evidence="2">
    <location>
        <begin position="29"/>
        <end position="46"/>
    </location>
</feature>
<sequence>MGAVFYPLAFGIVGSGIMVVSALNPVHSIFWLIVVFAGSAVLFLLLGIGFVALMFLIIYGGAIAILFLFVIMLLNLTDFPPAFRWGGGADMTNYAPIGLTIGTFFFSEVASSWLIVGGPYAHRASFWVEVGGAWDLAYPWFLMKYHNIEALGRVLYIACYYLFILASLILLVAMIGAIVLTQEVGSEVGPMAKRQEIFFQISRVYEKLS</sequence>
<reference evidence="3" key="2">
    <citation type="submission" date="2015-03" db="EMBL/GenBank/DDBJ databases">
        <authorList>
            <person name="Lin M.-F."/>
            <person name="Kirahara M.V."/>
            <person name="Luo H."/>
            <person name="Tracey D."/>
            <person name="Geller J."/>
            <person name="Fukami H."/>
            <person name="Miller D.J."/>
            <person name="Chen C.A."/>
        </authorList>
    </citation>
    <scope>NUCLEOTIDE SEQUENCE</scope>
</reference>
<evidence type="ECO:0000256" key="1">
    <source>
        <dbReference type="ARBA" id="ARBA00021095"/>
    </source>
</evidence>
<keyword evidence="2" id="KW-0249">Electron transport</keyword>
<feature type="transmembrane region" description="Helical" evidence="2">
    <location>
        <begin position="53"/>
        <end position="74"/>
    </location>
</feature>
<keyword evidence="2" id="KW-0830">Ubiquinone</keyword>
<comment type="subcellular location">
    <subcellularLocation>
        <location evidence="2">Mitochondrion membrane</location>
        <topology evidence="2">Multi-pass membrane protein</topology>
    </subcellularLocation>
</comment>
<keyword evidence="2" id="KW-0679">Respiratory chain</keyword>
<dbReference type="Pfam" id="PF00499">
    <property type="entry name" value="Oxidored_q3"/>
    <property type="match status" value="1"/>
</dbReference>